<feature type="binding site" evidence="7">
    <location>
        <begin position="184"/>
        <end position="185"/>
    </location>
    <ligand>
        <name>substrate</name>
    </ligand>
</feature>
<dbReference type="InterPro" id="IPR001920">
    <property type="entry name" value="Asp/Glu_race"/>
</dbReference>
<feature type="active site" description="Proton donor/acceptor" evidence="7">
    <location>
        <position position="183"/>
    </location>
</feature>
<evidence type="ECO:0000256" key="2">
    <source>
        <dbReference type="ARBA" id="ARBA00013090"/>
    </source>
</evidence>
<dbReference type="PANTHER" id="PTHR21198:SF2">
    <property type="entry name" value="GLUTAMATE RACEMASE"/>
    <property type="match status" value="1"/>
</dbReference>
<dbReference type="HAMAP" id="MF_00258">
    <property type="entry name" value="Glu_racemase"/>
    <property type="match status" value="1"/>
</dbReference>
<dbReference type="InterPro" id="IPR004391">
    <property type="entry name" value="Glu_race"/>
</dbReference>
<comment type="pathway">
    <text evidence="7">Cell wall biogenesis; peptidoglycan biosynthesis.</text>
</comment>
<feature type="active site" description="Proton donor/acceptor" evidence="7">
    <location>
        <position position="73"/>
    </location>
</feature>
<keyword evidence="3 7" id="KW-0133">Cell shape</keyword>
<evidence type="ECO:0000313" key="8">
    <source>
        <dbReference type="EMBL" id="MBU3827868.1"/>
    </source>
</evidence>
<feature type="binding site" evidence="7">
    <location>
        <begin position="10"/>
        <end position="11"/>
    </location>
    <ligand>
        <name>substrate</name>
    </ligand>
</feature>
<dbReference type="PROSITE" id="PS00923">
    <property type="entry name" value="ASP_GLU_RACEMASE_1"/>
    <property type="match status" value="1"/>
</dbReference>
<name>A0A9E2NT47_9LACO</name>
<evidence type="ECO:0000256" key="6">
    <source>
        <dbReference type="ARBA" id="ARBA00023316"/>
    </source>
</evidence>
<keyword evidence="6 7" id="KW-0961">Cell wall biogenesis/degradation</keyword>
<evidence type="ECO:0000256" key="5">
    <source>
        <dbReference type="ARBA" id="ARBA00023235"/>
    </source>
</evidence>
<evidence type="ECO:0000256" key="1">
    <source>
        <dbReference type="ARBA" id="ARBA00001602"/>
    </source>
</evidence>
<comment type="catalytic activity">
    <reaction evidence="1 7">
        <text>L-glutamate = D-glutamate</text>
        <dbReference type="Rhea" id="RHEA:12813"/>
        <dbReference type="ChEBI" id="CHEBI:29985"/>
        <dbReference type="ChEBI" id="CHEBI:29986"/>
        <dbReference type="EC" id="5.1.1.3"/>
    </reaction>
</comment>
<dbReference type="Proteomes" id="UP000823844">
    <property type="component" value="Unassembled WGS sequence"/>
</dbReference>
<dbReference type="GO" id="GO:0009252">
    <property type="term" value="P:peptidoglycan biosynthetic process"/>
    <property type="evidence" value="ECO:0007669"/>
    <property type="project" value="UniProtKB-UniRule"/>
</dbReference>
<keyword evidence="5 7" id="KW-0413">Isomerase</keyword>
<dbReference type="GO" id="GO:0008881">
    <property type="term" value="F:glutamate racemase activity"/>
    <property type="evidence" value="ECO:0007669"/>
    <property type="project" value="UniProtKB-UniRule"/>
</dbReference>
<organism evidence="8 9">
    <name type="scientific">Candidatus Lactobacillus pullistercoris</name>
    <dbReference type="NCBI Taxonomy" id="2838636"/>
    <lineage>
        <taxon>Bacteria</taxon>
        <taxon>Bacillati</taxon>
        <taxon>Bacillota</taxon>
        <taxon>Bacilli</taxon>
        <taxon>Lactobacillales</taxon>
        <taxon>Lactobacillaceae</taxon>
        <taxon>Lactobacillus</taxon>
    </lineage>
</organism>
<dbReference type="GO" id="GO:0071555">
    <property type="term" value="P:cell wall organization"/>
    <property type="evidence" value="ECO:0007669"/>
    <property type="project" value="UniProtKB-KW"/>
</dbReference>
<dbReference type="SUPFAM" id="SSF53681">
    <property type="entry name" value="Aspartate/glutamate racemase"/>
    <property type="match status" value="2"/>
</dbReference>
<dbReference type="PANTHER" id="PTHR21198">
    <property type="entry name" value="GLUTAMATE RACEMASE"/>
    <property type="match status" value="1"/>
</dbReference>
<comment type="function">
    <text evidence="7">Provides the (R)-glutamate required for cell wall biosynthesis.</text>
</comment>
<dbReference type="InterPro" id="IPR033134">
    <property type="entry name" value="Asp/Glu_racemase_AS_2"/>
</dbReference>
<keyword evidence="4 7" id="KW-0573">Peptidoglycan synthesis</keyword>
<dbReference type="FunFam" id="3.40.50.1860:FF:000001">
    <property type="entry name" value="Glutamate racemase"/>
    <property type="match status" value="1"/>
</dbReference>
<evidence type="ECO:0000256" key="7">
    <source>
        <dbReference type="HAMAP-Rule" id="MF_00258"/>
    </source>
</evidence>
<reference evidence="8" key="1">
    <citation type="journal article" date="2021" name="PeerJ">
        <title>Extensive microbial diversity within the chicken gut microbiome revealed by metagenomics and culture.</title>
        <authorList>
            <person name="Gilroy R."/>
            <person name="Ravi A."/>
            <person name="Getino M."/>
            <person name="Pursley I."/>
            <person name="Horton D.L."/>
            <person name="Alikhan N.F."/>
            <person name="Baker D."/>
            <person name="Gharbi K."/>
            <person name="Hall N."/>
            <person name="Watson M."/>
            <person name="Adriaenssens E.M."/>
            <person name="Foster-Nyarko E."/>
            <person name="Jarju S."/>
            <person name="Secka A."/>
            <person name="Antonio M."/>
            <person name="Oren A."/>
            <person name="Chaudhuri R.R."/>
            <person name="La Ragione R."/>
            <person name="Hildebrand F."/>
            <person name="Pallen M.J."/>
        </authorList>
    </citation>
    <scope>NUCLEOTIDE SEQUENCE</scope>
    <source>
        <strain evidence="8">F6-686</strain>
    </source>
</reference>
<proteinExistence type="inferred from homology"/>
<dbReference type="InterPro" id="IPR015942">
    <property type="entry name" value="Asp/Glu/hydantoin_racemase"/>
</dbReference>
<dbReference type="Pfam" id="PF01177">
    <property type="entry name" value="Asp_Glu_race"/>
    <property type="match status" value="1"/>
</dbReference>
<evidence type="ECO:0000256" key="4">
    <source>
        <dbReference type="ARBA" id="ARBA00022984"/>
    </source>
</evidence>
<dbReference type="EMBL" id="JAHLFT010000022">
    <property type="protein sequence ID" value="MBU3827868.1"/>
    <property type="molecule type" value="Genomic_DNA"/>
</dbReference>
<dbReference type="InterPro" id="IPR018187">
    <property type="entry name" value="Asp/Glu_racemase_AS_1"/>
</dbReference>
<dbReference type="GO" id="GO:0008360">
    <property type="term" value="P:regulation of cell shape"/>
    <property type="evidence" value="ECO:0007669"/>
    <property type="project" value="UniProtKB-KW"/>
</dbReference>
<reference evidence="8" key="2">
    <citation type="submission" date="2021-04" db="EMBL/GenBank/DDBJ databases">
        <authorList>
            <person name="Gilroy R."/>
        </authorList>
    </citation>
    <scope>NUCLEOTIDE SEQUENCE</scope>
    <source>
        <strain evidence="8">F6-686</strain>
    </source>
</reference>
<dbReference type="AlphaFoldDB" id="A0A9E2NT47"/>
<sequence>MDNRPIGLLDSGDGGFSVVKKVIKKLPEESTIFIGDNANMPYGNKSKEEIINLTRHSVKFLLSKDVKLIIIACNTATAVAMPTMQKEVKQQIIGVVQSGSLAAARATENKNVAVVATPVTINSHAYQREINYRDPKIKVTELAAPKLAPLVEAMEDYETNLKVVKESLEPLKNKNFDTLVLGCTHYPIIQKEFEAALPDDISIVDPADQVAQYTFNVMQRDNLFAASGSVAKHEYYTTGNVSSFEKMGRSFLDDDSLTAIHVNTENL</sequence>
<evidence type="ECO:0000256" key="3">
    <source>
        <dbReference type="ARBA" id="ARBA00022960"/>
    </source>
</evidence>
<dbReference type="PROSITE" id="PS00924">
    <property type="entry name" value="ASP_GLU_RACEMASE_2"/>
    <property type="match status" value="1"/>
</dbReference>
<dbReference type="Gene3D" id="3.40.50.1860">
    <property type="match status" value="2"/>
</dbReference>
<comment type="caution">
    <text evidence="8">The sequence shown here is derived from an EMBL/GenBank/DDBJ whole genome shotgun (WGS) entry which is preliminary data.</text>
</comment>
<gene>
    <name evidence="7 8" type="primary">murI</name>
    <name evidence="8" type="ORF">H9806_01655</name>
</gene>
<accession>A0A9E2NT47</accession>
<feature type="binding site" evidence="7">
    <location>
        <begin position="42"/>
        <end position="43"/>
    </location>
    <ligand>
        <name>substrate</name>
    </ligand>
</feature>
<comment type="similarity">
    <text evidence="7">Belongs to the aspartate/glutamate racemases family.</text>
</comment>
<evidence type="ECO:0000313" key="9">
    <source>
        <dbReference type="Proteomes" id="UP000823844"/>
    </source>
</evidence>
<dbReference type="EC" id="5.1.1.3" evidence="2 7"/>
<dbReference type="NCBIfam" id="TIGR00067">
    <property type="entry name" value="glut_race"/>
    <property type="match status" value="1"/>
</dbReference>
<protein>
    <recommendedName>
        <fullName evidence="2 7">Glutamate racemase</fullName>
        <ecNumber evidence="2 7">5.1.1.3</ecNumber>
    </recommendedName>
</protein>
<feature type="binding site" evidence="7">
    <location>
        <begin position="74"/>
        <end position="75"/>
    </location>
    <ligand>
        <name>substrate</name>
    </ligand>
</feature>